<gene>
    <name evidence="2" type="ORF">J3A84_05615</name>
</gene>
<feature type="domain" description="Pyruvate carboxyltransferase" evidence="1">
    <location>
        <begin position="4"/>
        <end position="264"/>
    </location>
</feature>
<keyword evidence="2" id="KW-0670">Pyruvate</keyword>
<dbReference type="InterPro" id="IPR055268">
    <property type="entry name" value="PCB-like"/>
</dbReference>
<dbReference type="Proteomes" id="UP000664218">
    <property type="component" value="Unassembled WGS sequence"/>
</dbReference>
<dbReference type="PANTHER" id="PTHR43778:SF2">
    <property type="entry name" value="PYRUVATE CARBOXYLASE, MITOCHONDRIAL"/>
    <property type="match status" value="1"/>
</dbReference>
<evidence type="ECO:0000313" key="3">
    <source>
        <dbReference type="Proteomes" id="UP000664218"/>
    </source>
</evidence>
<dbReference type="GO" id="GO:0006094">
    <property type="term" value="P:gluconeogenesis"/>
    <property type="evidence" value="ECO:0007669"/>
    <property type="project" value="TreeGrafter"/>
</dbReference>
<organism evidence="2 3">
    <name type="scientific">Proteiniclasticum aestuarii</name>
    <dbReference type="NCBI Taxonomy" id="2817862"/>
    <lineage>
        <taxon>Bacteria</taxon>
        <taxon>Bacillati</taxon>
        <taxon>Bacillota</taxon>
        <taxon>Clostridia</taxon>
        <taxon>Eubacteriales</taxon>
        <taxon>Clostridiaceae</taxon>
        <taxon>Proteiniclasticum</taxon>
    </lineage>
</organism>
<keyword evidence="3" id="KW-1185">Reference proteome</keyword>
<dbReference type="EMBL" id="JAFNJU010000003">
    <property type="protein sequence ID" value="MBO1264517.1"/>
    <property type="molecule type" value="Genomic_DNA"/>
</dbReference>
<dbReference type="PROSITE" id="PS50991">
    <property type="entry name" value="PYR_CT"/>
    <property type="match status" value="1"/>
</dbReference>
<dbReference type="NCBIfam" id="NF006761">
    <property type="entry name" value="PRK09282.1"/>
    <property type="match status" value="1"/>
</dbReference>
<dbReference type="RefSeq" id="WP_207599024.1">
    <property type="nucleotide sequence ID" value="NZ_JAFNJU010000003.1"/>
</dbReference>
<dbReference type="AlphaFoldDB" id="A0A939HAR8"/>
<evidence type="ECO:0000259" key="1">
    <source>
        <dbReference type="PROSITE" id="PS50991"/>
    </source>
</evidence>
<dbReference type="GO" id="GO:0004736">
    <property type="term" value="F:pyruvate carboxylase activity"/>
    <property type="evidence" value="ECO:0007669"/>
    <property type="project" value="UniProtKB-EC"/>
</dbReference>
<keyword evidence="2" id="KW-0436">Ligase</keyword>
<dbReference type="PANTHER" id="PTHR43778">
    <property type="entry name" value="PYRUVATE CARBOXYLASE"/>
    <property type="match status" value="1"/>
</dbReference>
<dbReference type="InterPro" id="IPR013785">
    <property type="entry name" value="Aldolase_TIM"/>
</dbReference>
<accession>A0A939HAR8</accession>
<sequence>MTKVLLNDLTVRDGNQSLLATRMEKEDIIKLVTALDKVGYNALEVWGGATFDSALRFLNESPWEILREIRKAAKNTKLSMLLRGQNLVGYRHYDNDTLERFIKLAIENGIDIIRVFDALNDMNNIENSVKFIKKHGGHCQCAISYTVSPVHTEEYFVNLVKKMADMGADSICIKDMAGILVPDAAYSLVKALKSVTDLPINVHSHTTAGLTHLVMLRAMEAGADIVDTVISPFSGGTSHIAAETIYETAKNIGREVEYDAQALDDAYELADKIAQKYIDSGQYKARALVVNPKILKYEVPGGMLSNLMSQLQDAKMFHRFTEVLKEIPEVRKDMGYPPLVTPLSQMVGTQAVMNVISGERYKMIPNEIKTYLRGGYGKSPAPVDEEIMKKILGDEVVQPPRPVSELSPVYDEAKKEMEEKLGREAKDEEVLSYIMNPQQAILKPKTEAPEGKSAAPVIENKNEVVEFEMIIER</sequence>
<dbReference type="SUPFAM" id="SSF51569">
    <property type="entry name" value="Aldolase"/>
    <property type="match status" value="1"/>
</dbReference>
<comment type="caution">
    <text evidence="2">The sequence shown here is derived from an EMBL/GenBank/DDBJ whole genome shotgun (WGS) entry which is preliminary data.</text>
</comment>
<dbReference type="EC" id="6.4.1.1" evidence="2"/>
<evidence type="ECO:0000313" key="2">
    <source>
        <dbReference type="EMBL" id="MBO1264517.1"/>
    </source>
</evidence>
<dbReference type="Pfam" id="PF00682">
    <property type="entry name" value="HMGL-like"/>
    <property type="match status" value="1"/>
</dbReference>
<dbReference type="CDD" id="cd07937">
    <property type="entry name" value="DRE_TIM_PC_TC_5S"/>
    <property type="match status" value="1"/>
</dbReference>
<protein>
    <submittedName>
        <fullName evidence="2">Pyruvate carboxylase subunit B</fullName>
        <ecNumber evidence="2">6.4.1.1</ecNumber>
    </submittedName>
</protein>
<dbReference type="Pfam" id="PF02436">
    <property type="entry name" value="PYC_OADA"/>
    <property type="match status" value="1"/>
</dbReference>
<dbReference type="InterPro" id="IPR000891">
    <property type="entry name" value="PYR_CT"/>
</dbReference>
<dbReference type="Gene3D" id="3.20.20.70">
    <property type="entry name" value="Aldolase class I"/>
    <property type="match status" value="1"/>
</dbReference>
<dbReference type="GO" id="GO:0005737">
    <property type="term" value="C:cytoplasm"/>
    <property type="evidence" value="ECO:0007669"/>
    <property type="project" value="TreeGrafter"/>
</dbReference>
<dbReference type="InterPro" id="IPR003379">
    <property type="entry name" value="Carboxylase_cons_dom"/>
</dbReference>
<name>A0A939HAR8_9CLOT</name>
<dbReference type="SUPFAM" id="SSF89000">
    <property type="entry name" value="post-HMGL domain-like"/>
    <property type="match status" value="1"/>
</dbReference>
<reference evidence="2" key="1">
    <citation type="submission" date="2021-03" db="EMBL/GenBank/DDBJ databases">
        <title>Proteiniclasticum marinus sp. nov., isolated from tidal flat sediment.</title>
        <authorList>
            <person name="Namirimu T."/>
            <person name="Yang J.-A."/>
            <person name="Yang S.-H."/>
            <person name="Kim Y.-J."/>
            <person name="Kwon K.K."/>
        </authorList>
    </citation>
    <scope>NUCLEOTIDE SEQUENCE</scope>
    <source>
        <strain evidence="2">SCR006</strain>
    </source>
</reference>
<proteinExistence type="predicted"/>